<dbReference type="Proteomes" id="UP000516437">
    <property type="component" value="Chromosome 7"/>
</dbReference>
<accession>A0A6A1UYD0</accession>
<evidence type="ECO:0000313" key="1">
    <source>
        <dbReference type="EMBL" id="KAB1205343.1"/>
    </source>
</evidence>
<sequence length="91" mass="10286">MGFSMVRYDFDEALFWLWEKLPAHMHGGEVREIRPFSGANASCSNLAKSCTVSHRKGQGDTVSLSEFHSMQLTEGVLSTFQQIFVVFGQWP</sequence>
<comment type="caution">
    <text evidence="1">The sequence shown here is derived from an EMBL/GenBank/DDBJ whole genome shotgun (WGS) entry which is preliminary data.</text>
</comment>
<organism evidence="1 2">
    <name type="scientific">Morella rubra</name>
    <name type="common">Chinese bayberry</name>
    <dbReference type="NCBI Taxonomy" id="262757"/>
    <lineage>
        <taxon>Eukaryota</taxon>
        <taxon>Viridiplantae</taxon>
        <taxon>Streptophyta</taxon>
        <taxon>Embryophyta</taxon>
        <taxon>Tracheophyta</taxon>
        <taxon>Spermatophyta</taxon>
        <taxon>Magnoliopsida</taxon>
        <taxon>eudicotyledons</taxon>
        <taxon>Gunneridae</taxon>
        <taxon>Pentapetalae</taxon>
        <taxon>rosids</taxon>
        <taxon>fabids</taxon>
        <taxon>Fagales</taxon>
        <taxon>Myricaceae</taxon>
        <taxon>Morella</taxon>
    </lineage>
</organism>
<dbReference type="AlphaFoldDB" id="A0A6A1UYD0"/>
<keyword evidence="2" id="KW-1185">Reference proteome</keyword>
<protein>
    <submittedName>
        <fullName evidence="1">Uncharacterized protein</fullName>
    </submittedName>
</protein>
<gene>
    <name evidence="1" type="ORF">CJ030_MR7G010716</name>
</gene>
<reference evidence="1 2" key="1">
    <citation type="journal article" date="2019" name="Plant Biotechnol. J.">
        <title>The red bayberry genome and genetic basis of sex determination.</title>
        <authorList>
            <person name="Jia H.M."/>
            <person name="Jia H.J."/>
            <person name="Cai Q.L."/>
            <person name="Wang Y."/>
            <person name="Zhao H.B."/>
            <person name="Yang W.F."/>
            <person name="Wang G.Y."/>
            <person name="Li Y.H."/>
            <person name="Zhan D.L."/>
            <person name="Shen Y.T."/>
            <person name="Niu Q.F."/>
            <person name="Chang L."/>
            <person name="Qiu J."/>
            <person name="Zhao L."/>
            <person name="Xie H.B."/>
            <person name="Fu W.Y."/>
            <person name="Jin J."/>
            <person name="Li X.W."/>
            <person name="Jiao Y."/>
            <person name="Zhou C.C."/>
            <person name="Tu T."/>
            <person name="Chai C.Y."/>
            <person name="Gao J.L."/>
            <person name="Fan L.J."/>
            <person name="van de Weg E."/>
            <person name="Wang J.Y."/>
            <person name="Gao Z.S."/>
        </authorList>
    </citation>
    <scope>NUCLEOTIDE SEQUENCE [LARGE SCALE GENOMIC DNA]</scope>
    <source>
        <tissue evidence="1">Leaves</tissue>
    </source>
</reference>
<evidence type="ECO:0000313" key="2">
    <source>
        <dbReference type="Proteomes" id="UP000516437"/>
    </source>
</evidence>
<dbReference type="EMBL" id="RXIC02000025">
    <property type="protein sequence ID" value="KAB1205343.1"/>
    <property type="molecule type" value="Genomic_DNA"/>
</dbReference>
<name>A0A6A1UYD0_9ROSI</name>
<proteinExistence type="predicted"/>